<dbReference type="GO" id="GO:0008441">
    <property type="term" value="F:3'(2'),5'-bisphosphate nucleotidase activity"/>
    <property type="evidence" value="ECO:0007669"/>
    <property type="project" value="UniProtKB-UniRule"/>
</dbReference>
<evidence type="ECO:0000313" key="11">
    <source>
        <dbReference type="EMBL" id="KRO96125.1"/>
    </source>
</evidence>
<proteinExistence type="inferred from homology"/>
<organism evidence="11 12">
    <name type="scientific">SAR86 cluster bacterium BACL1 MAG-120820-bin45</name>
    <dbReference type="NCBI Taxonomy" id="1655612"/>
    <lineage>
        <taxon>Bacteria</taxon>
        <taxon>Pseudomonadati</taxon>
        <taxon>Pseudomonadota</taxon>
        <taxon>Gammaproteobacteria</taxon>
        <taxon>SAR86 cluster</taxon>
    </lineage>
</organism>
<feature type="binding site" evidence="10">
    <location>
        <position position="92"/>
    </location>
    <ligand>
        <name>Mg(2+)</name>
        <dbReference type="ChEBI" id="CHEBI:18420"/>
        <label>1</label>
        <note>catalytic</note>
    </ligand>
</feature>
<dbReference type="Gene3D" id="3.30.540.10">
    <property type="entry name" value="Fructose-1,6-Bisphosphatase, subunit A, domain 1"/>
    <property type="match status" value="1"/>
</dbReference>
<dbReference type="InterPro" id="IPR020550">
    <property type="entry name" value="Inositol_monophosphatase_CS"/>
</dbReference>
<keyword evidence="6 9" id="KW-0378">Hydrolase</keyword>
<comment type="similarity">
    <text evidence="2 9">Belongs to the inositol monophosphatase superfamily. CysQ family.</text>
</comment>
<dbReference type="GO" id="GO:0050427">
    <property type="term" value="P:3'-phosphoadenosine 5'-phosphosulfate metabolic process"/>
    <property type="evidence" value="ECO:0007669"/>
    <property type="project" value="TreeGrafter"/>
</dbReference>
<accession>A0A0R2UG72</accession>
<evidence type="ECO:0000256" key="7">
    <source>
        <dbReference type="ARBA" id="ARBA00022842"/>
    </source>
</evidence>
<dbReference type="NCBIfam" id="TIGR01331">
    <property type="entry name" value="bisphos_cysQ"/>
    <property type="match status" value="1"/>
</dbReference>
<dbReference type="GO" id="GO:0005886">
    <property type="term" value="C:plasma membrane"/>
    <property type="evidence" value="ECO:0007669"/>
    <property type="project" value="UniProtKB-SubCell"/>
</dbReference>
<comment type="catalytic activity">
    <reaction evidence="1 9">
        <text>adenosine 3',5'-bisphosphate + H2O = AMP + phosphate</text>
        <dbReference type="Rhea" id="RHEA:10040"/>
        <dbReference type="ChEBI" id="CHEBI:15377"/>
        <dbReference type="ChEBI" id="CHEBI:43474"/>
        <dbReference type="ChEBI" id="CHEBI:58343"/>
        <dbReference type="ChEBI" id="CHEBI:456215"/>
        <dbReference type="EC" id="3.1.3.7"/>
    </reaction>
</comment>
<evidence type="ECO:0000256" key="4">
    <source>
        <dbReference type="ARBA" id="ARBA00022519"/>
    </source>
</evidence>
<name>A0A0R2UG72_9GAMM</name>
<comment type="cofactor">
    <cofactor evidence="9 10">
        <name>Mg(2+)</name>
        <dbReference type="ChEBI" id="CHEBI:18420"/>
    </cofactor>
</comment>
<reference evidence="11 12" key="1">
    <citation type="submission" date="2015-10" db="EMBL/GenBank/DDBJ databases">
        <title>Metagenome-Assembled Genomes uncover a global brackish microbiome.</title>
        <authorList>
            <person name="Hugerth L.W."/>
            <person name="Larsson J."/>
            <person name="Alneberg J."/>
            <person name="Lindh M.V."/>
            <person name="Legrand C."/>
            <person name="Pinhassi J."/>
            <person name="Andersson A.F."/>
        </authorList>
    </citation>
    <scope>NUCLEOTIDE SEQUENCE [LARGE SCALE GENOMIC DNA]</scope>
    <source>
        <strain evidence="11">BACL1 MAG-120820-bin45</strain>
    </source>
</reference>
<keyword evidence="5 9" id="KW-0479">Metal-binding</keyword>
<dbReference type="PANTHER" id="PTHR43028">
    <property type="entry name" value="3'(2'),5'-BISPHOSPHATE NUCLEOTIDASE 1"/>
    <property type="match status" value="1"/>
</dbReference>
<feature type="binding site" evidence="10">
    <location>
        <position position="71"/>
    </location>
    <ligand>
        <name>Mg(2+)</name>
        <dbReference type="ChEBI" id="CHEBI:18420"/>
        <label>1</label>
        <note>catalytic</note>
    </ligand>
</feature>
<feature type="binding site" evidence="9">
    <location>
        <position position="211"/>
    </location>
    <ligand>
        <name>substrate</name>
    </ligand>
</feature>
<evidence type="ECO:0000256" key="3">
    <source>
        <dbReference type="ARBA" id="ARBA00022475"/>
    </source>
</evidence>
<keyword evidence="8 9" id="KW-0472">Membrane</keyword>
<comment type="function">
    <text evidence="9">Converts adenosine-3',5'-bisphosphate (PAP) to AMP.</text>
</comment>
<dbReference type="GO" id="GO:0000287">
    <property type="term" value="F:magnesium ion binding"/>
    <property type="evidence" value="ECO:0007669"/>
    <property type="project" value="UniProtKB-UniRule"/>
</dbReference>
<dbReference type="HAMAP" id="MF_02095">
    <property type="entry name" value="CysQ"/>
    <property type="match status" value="1"/>
</dbReference>
<feature type="binding site" evidence="9">
    <location>
        <position position="91"/>
    </location>
    <ligand>
        <name>Mg(2+)</name>
        <dbReference type="ChEBI" id="CHEBI:18420"/>
        <label>1</label>
    </ligand>
</feature>
<keyword evidence="3 9" id="KW-1003">Cell membrane</keyword>
<dbReference type="GO" id="GO:0000103">
    <property type="term" value="P:sulfate assimilation"/>
    <property type="evidence" value="ECO:0007669"/>
    <property type="project" value="TreeGrafter"/>
</dbReference>
<comment type="caution">
    <text evidence="11">The sequence shown here is derived from an EMBL/GenBank/DDBJ whole genome shotgun (WGS) entry which is preliminary data.</text>
</comment>
<feature type="binding site" evidence="9">
    <location>
        <position position="71"/>
    </location>
    <ligand>
        <name>Mg(2+)</name>
        <dbReference type="ChEBI" id="CHEBI:18420"/>
        <label>1</label>
    </ligand>
</feature>
<evidence type="ECO:0000256" key="1">
    <source>
        <dbReference type="ARBA" id="ARBA00001625"/>
    </source>
</evidence>
<dbReference type="InterPro" id="IPR050725">
    <property type="entry name" value="CysQ/Inositol_MonoPase"/>
</dbReference>
<dbReference type="SUPFAM" id="SSF56655">
    <property type="entry name" value="Carbohydrate phosphatase"/>
    <property type="match status" value="1"/>
</dbReference>
<comment type="subcellular location">
    <subcellularLocation>
        <location evidence="9">Cell inner membrane</location>
        <topology evidence="9">Peripheral membrane protein</topology>
        <orientation evidence="9">Cytoplasmic side</orientation>
    </subcellularLocation>
</comment>
<dbReference type="STRING" id="1655612.ABS10_06000"/>
<evidence type="ECO:0000256" key="5">
    <source>
        <dbReference type="ARBA" id="ARBA00022723"/>
    </source>
</evidence>
<dbReference type="PANTHER" id="PTHR43028:SF5">
    <property type="entry name" value="3'(2'),5'-BISPHOSPHATE NUCLEOTIDASE 1"/>
    <property type="match status" value="1"/>
</dbReference>
<dbReference type="AlphaFoldDB" id="A0A0R2UG72"/>
<keyword evidence="7 9" id="KW-0460">Magnesium</keyword>
<dbReference type="InterPro" id="IPR006240">
    <property type="entry name" value="CysQ"/>
</dbReference>
<feature type="binding site" evidence="9">
    <location>
        <position position="211"/>
    </location>
    <ligand>
        <name>Mg(2+)</name>
        <dbReference type="ChEBI" id="CHEBI:18420"/>
        <label>2</label>
    </ligand>
</feature>
<dbReference type="InterPro" id="IPR000760">
    <property type="entry name" value="Inositol_monophosphatase-like"/>
</dbReference>
<dbReference type="PRINTS" id="PR00377">
    <property type="entry name" value="IMPHPHTASES"/>
</dbReference>
<dbReference type="InterPro" id="IPR020583">
    <property type="entry name" value="Inositol_monoP_metal-BS"/>
</dbReference>
<feature type="binding site" evidence="9">
    <location>
        <position position="71"/>
    </location>
    <ligand>
        <name>substrate</name>
    </ligand>
</feature>
<feature type="binding site" evidence="9">
    <location>
        <position position="89"/>
    </location>
    <ligand>
        <name>Mg(2+)</name>
        <dbReference type="ChEBI" id="CHEBI:18420"/>
        <label>2</label>
    </ligand>
</feature>
<feature type="binding site" evidence="9">
    <location>
        <begin position="91"/>
        <end position="94"/>
    </location>
    <ligand>
        <name>substrate</name>
    </ligand>
</feature>
<evidence type="ECO:0000256" key="10">
    <source>
        <dbReference type="PIRSR" id="PIRSR600760-2"/>
    </source>
</evidence>
<feature type="binding site" evidence="10">
    <location>
        <position position="89"/>
    </location>
    <ligand>
        <name>Mg(2+)</name>
        <dbReference type="ChEBI" id="CHEBI:18420"/>
        <label>1</label>
        <note>catalytic</note>
    </ligand>
</feature>
<dbReference type="Gene3D" id="3.40.190.80">
    <property type="match status" value="1"/>
</dbReference>
<evidence type="ECO:0000313" key="12">
    <source>
        <dbReference type="Proteomes" id="UP000051027"/>
    </source>
</evidence>
<dbReference type="EMBL" id="LICS01000006">
    <property type="protein sequence ID" value="KRO96125.1"/>
    <property type="molecule type" value="Genomic_DNA"/>
</dbReference>
<keyword evidence="4 9" id="KW-0997">Cell inner membrane</keyword>
<gene>
    <name evidence="9" type="primary">cysQ</name>
    <name evidence="11" type="ORF">ABS10_06000</name>
</gene>
<evidence type="ECO:0000256" key="9">
    <source>
        <dbReference type="HAMAP-Rule" id="MF_02095"/>
    </source>
</evidence>
<evidence type="ECO:0000256" key="8">
    <source>
        <dbReference type="ARBA" id="ARBA00023136"/>
    </source>
</evidence>
<dbReference type="GO" id="GO:0046854">
    <property type="term" value="P:phosphatidylinositol phosphate biosynthetic process"/>
    <property type="evidence" value="ECO:0007669"/>
    <property type="project" value="InterPro"/>
</dbReference>
<feature type="binding site" evidence="9">
    <location>
        <position position="89"/>
    </location>
    <ligand>
        <name>Mg(2+)</name>
        <dbReference type="ChEBI" id="CHEBI:18420"/>
        <label>1</label>
    </ligand>
</feature>
<feature type="binding site" evidence="10">
    <location>
        <position position="91"/>
    </location>
    <ligand>
        <name>Mg(2+)</name>
        <dbReference type="ChEBI" id="CHEBI:18420"/>
        <label>1</label>
        <note>catalytic</note>
    </ligand>
</feature>
<sequence length="272" mass="30175">MQSKNLELIISQLEDLTLSLFPEILKIYEDKDFKTRHKKDGSPVTKADMLGHKLILKFLNKHYPDIPIVSEESFTQKGYKPAKEFWLVDPIDGTKEFVNRSGEFTTNIALIQNGHPVLGVVGAPAINKIWSGISSHTPKTTKLKAAASSSALKIVMSKSHQTVIDTAFLSYLDKNNVKISTISKGSSLKICVLADKKADIYPRFGPTLEWDIAAADAVLRAKGGGIFLIDSFEPLEYGKKDSILNPMFIAISDLNQKQRILSLIRGFSKNLL</sequence>
<feature type="binding site" evidence="10">
    <location>
        <position position="211"/>
    </location>
    <ligand>
        <name>Mg(2+)</name>
        <dbReference type="ChEBI" id="CHEBI:18420"/>
        <label>1</label>
        <note>catalytic</note>
    </ligand>
</feature>
<dbReference type="Proteomes" id="UP000051027">
    <property type="component" value="Unassembled WGS sequence"/>
</dbReference>
<dbReference type="PROSITE" id="PS00629">
    <property type="entry name" value="IMP_1"/>
    <property type="match status" value="1"/>
</dbReference>
<feature type="binding site" evidence="9">
    <location>
        <position position="92"/>
    </location>
    <ligand>
        <name>Mg(2+)</name>
        <dbReference type="ChEBI" id="CHEBI:18420"/>
        <label>2</label>
    </ligand>
</feature>
<evidence type="ECO:0000256" key="2">
    <source>
        <dbReference type="ARBA" id="ARBA00005289"/>
    </source>
</evidence>
<evidence type="ECO:0000256" key="6">
    <source>
        <dbReference type="ARBA" id="ARBA00022801"/>
    </source>
</evidence>
<dbReference type="Pfam" id="PF00459">
    <property type="entry name" value="Inositol_P"/>
    <property type="match status" value="1"/>
</dbReference>
<dbReference type="CDD" id="cd01638">
    <property type="entry name" value="CysQ"/>
    <property type="match status" value="1"/>
</dbReference>
<protein>
    <recommendedName>
        <fullName evidence="9">3'(2'),5'-bisphosphate nucleotidase CysQ</fullName>
        <ecNumber evidence="9">3.1.3.7</ecNumber>
    </recommendedName>
    <alternativeName>
        <fullName evidence="9">3'(2'),5-bisphosphonucleoside 3'(2')-phosphohydrolase</fullName>
    </alternativeName>
    <alternativeName>
        <fullName evidence="9">3'-phosphoadenosine 5'-phosphate phosphatase</fullName>
        <shortName evidence="9">PAP phosphatase</shortName>
    </alternativeName>
</protein>
<dbReference type="EC" id="3.1.3.7" evidence="9"/>
<dbReference type="PROSITE" id="PS00630">
    <property type="entry name" value="IMP_2"/>
    <property type="match status" value="1"/>
</dbReference>